<keyword evidence="5 7" id="KW-0378">Hydrolase</keyword>
<dbReference type="SMART" id="SM00245">
    <property type="entry name" value="TSPc"/>
    <property type="match status" value="1"/>
</dbReference>
<feature type="site" description="Transition state stabilizer; via amide nitrogen" evidence="9">
    <location>
        <position position="981"/>
    </location>
</feature>
<dbReference type="InterPro" id="IPR029414">
    <property type="entry name" value="Tricorn_PDZ"/>
</dbReference>
<protein>
    <recommendedName>
        <fullName evidence="7">Tricorn protease homolog</fullName>
        <ecNumber evidence="7">3.4.21.-</ecNumber>
    </recommendedName>
</protein>
<dbReference type="Pfam" id="PF03572">
    <property type="entry name" value="Peptidase_S41"/>
    <property type="match status" value="1"/>
</dbReference>
<dbReference type="SUPFAM" id="SSF52096">
    <property type="entry name" value="ClpP/crotonase"/>
    <property type="match status" value="1"/>
</dbReference>
<dbReference type="EMBL" id="VOBR01000019">
    <property type="protein sequence ID" value="TWP48698.1"/>
    <property type="molecule type" value="Genomic_DNA"/>
</dbReference>
<sequence>MRNIWVIDQLRSVLSSASQGHSNVSPANVDHVTYLRFPHLHGDLVTFVAEDDVWLAPIDGGRAWRISADQVPARHPRISPDGTQLAWTSSVDGAYEVRVAPVEGGPSQRLTYWGSYTTGVRGWTPDGRVLATTAAGQANTNRKHAHAIPVDGGPAEVLPFGWVGDVAFGPDGAVVVTSVYGHDPAWWKRYRGGAAGKLWVDASGDGEFARLLPELTSSLNSPMWVDGRIAFLSDHDGVGSVYSVNPDGTDLQRLTEQEFYARAATTDGQRIVYQHAGEVWLLADGESRKLDIRLGGPRTGRQPKRLRASGNVDSVCPDHTGRASAVEVQGTVHWVTHKDGPVRALTERSDVRARLPRVVGETDHVVWVTDVEGEEALEISPVGGVEPGNTPRRIAVGQLGRVLSHVVSPDGSRVAVATHDGRLLMVSVSSGEVREVVTGANANVTNLAFSPDSAWLAWSHPGPSPLRHIRMVNTTDLSIVDVTPLRFTDFSPSFTDDGKYLAFLSVRSFDPVYDAHVFDLSFPTGCRPHLVPLAATTPSPFDPQQKGRSVGGDDDKEKKDDEDGTPATKVDLDGLADRVVPIPVPAAHYASLRTAKGGVLWLRRPLVGVLGDNLASPDARPPRTVLERFDLTKLKAEVLADGVDGFAVSGDGQRMILDDRGDLRVVPTDSKADEDSSDYVEIDLARIRVVVDPGQQWRQAYAETGRLMRDHFWRTDMGGVDWVGVLERYRPLVDQLGSHDDLVDLLWEVQGELGTSHAYVYGSGGRSDSARKQGMLGADLERIDDGSWLVKRVIPGETSDPHARSPLAAPGVAVRAGDALVAVDGRHVEPLLGPGPLLVGTAGKPVELTVRPGGGGELRRVVVVPLDDEGPLRYHAWVADRRARVRELSGGRVGYLHVPDMMGAGWAQLHRDLRVEVQQDGLVLDVRENAGGHTSELVIEKLGRKVIGWSVARGFTAPESYPQDAPRGAVVAIADEFAGSDGDIVNVAIKELGIGPVVGTRTWGGVIGIDMRYTLVDGTLVTQPRYATWFSGHGWGVENHGVDPDVEVVITPQDRAAGRDPQLEKAVELVLEALSQRPAAHPPELPPL</sequence>
<evidence type="ECO:0000256" key="1">
    <source>
        <dbReference type="ARBA" id="ARBA00004496"/>
    </source>
</evidence>
<dbReference type="GO" id="GO:0006508">
    <property type="term" value="P:proteolysis"/>
    <property type="evidence" value="ECO:0007669"/>
    <property type="project" value="UniProtKB-UniRule"/>
</dbReference>
<dbReference type="Gene3D" id="3.90.226.10">
    <property type="entry name" value="2-enoyl-CoA Hydratase, Chain A, domain 1"/>
    <property type="match status" value="1"/>
</dbReference>
<evidence type="ECO:0000256" key="9">
    <source>
        <dbReference type="PIRSR" id="PIRSR036421-3"/>
    </source>
</evidence>
<dbReference type="Gene3D" id="2.30.42.10">
    <property type="match status" value="1"/>
</dbReference>
<dbReference type="InterPro" id="IPR028204">
    <property type="entry name" value="Tricorn_C1"/>
</dbReference>
<dbReference type="CDD" id="cd10828">
    <property type="entry name" value="cpPDZ_Tricorn-protease"/>
    <property type="match status" value="1"/>
</dbReference>
<dbReference type="InterPro" id="IPR012393">
    <property type="entry name" value="Tricorn_protease"/>
</dbReference>
<keyword evidence="6 7" id="KW-0720">Serine protease</keyword>
<evidence type="ECO:0000313" key="12">
    <source>
        <dbReference type="EMBL" id="TWP48698.1"/>
    </source>
</evidence>
<keyword evidence="4 7" id="KW-0645">Protease</keyword>
<dbReference type="FunFam" id="2.30.42.10:FF:000221">
    <property type="entry name" value="Tricorn protease homolog"/>
    <property type="match status" value="1"/>
</dbReference>
<feature type="compositionally biased region" description="Basic and acidic residues" evidence="10">
    <location>
        <begin position="551"/>
        <end position="561"/>
    </location>
</feature>
<keyword evidence="13" id="KW-1185">Reference proteome</keyword>
<evidence type="ECO:0000313" key="13">
    <source>
        <dbReference type="Proteomes" id="UP000316639"/>
    </source>
</evidence>
<dbReference type="GO" id="GO:0008236">
    <property type="term" value="F:serine-type peptidase activity"/>
    <property type="evidence" value="ECO:0007669"/>
    <property type="project" value="UniProtKB-UniRule"/>
</dbReference>
<evidence type="ECO:0000256" key="4">
    <source>
        <dbReference type="ARBA" id="ARBA00022670"/>
    </source>
</evidence>
<evidence type="ECO:0000256" key="10">
    <source>
        <dbReference type="SAM" id="MobiDB-lite"/>
    </source>
</evidence>
<dbReference type="SUPFAM" id="SSF69304">
    <property type="entry name" value="Tricorn protease N-terminal domain"/>
    <property type="match status" value="1"/>
</dbReference>
<dbReference type="Pfam" id="PF14685">
    <property type="entry name" value="PDZ_Tricorn"/>
    <property type="match status" value="1"/>
</dbReference>
<accession>A0A563EN02</accession>
<dbReference type="Pfam" id="PF26550">
    <property type="entry name" value="Tricorn_2nd"/>
    <property type="match status" value="1"/>
</dbReference>
<dbReference type="InterPro" id="IPR015943">
    <property type="entry name" value="WD40/YVTN_repeat-like_dom_sf"/>
</dbReference>
<proteinExistence type="inferred from homology"/>
<dbReference type="InterPro" id="IPR005151">
    <property type="entry name" value="Tail-specific_protease"/>
</dbReference>
<dbReference type="EC" id="3.4.21.-" evidence="7"/>
<dbReference type="CDD" id="cd07562">
    <property type="entry name" value="Peptidase_S41_TRI"/>
    <property type="match status" value="1"/>
</dbReference>
<dbReference type="InterPro" id="IPR036034">
    <property type="entry name" value="PDZ_sf"/>
</dbReference>
<feature type="active site" description="Nucleophile" evidence="8">
    <location>
        <position position="980"/>
    </location>
</feature>
<dbReference type="AlphaFoldDB" id="A0A563EN02"/>
<feature type="active site" description="Charge relay system" evidence="8">
    <location>
        <position position="757"/>
    </location>
</feature>
<dbReference type="Proteomes" id="UP000316639">
    <property type="component" value="Unassembled WGS sequence"/>
</dbReference>
<dbReference type="Gene3D" id="3.30.750.44">
    <property type="match status" value="1"/>
</dbReference>
<evidence type="ECO:0000259" key="11">
    <source>
        <dbReference type="SMART" id="SM00245"/>
    </source>
</evidence>
<dbReference type="Gene3D" id="2.130.10.10">
    <property type="entry name" value="YVTN repeat-like/Quinoprotein amine dehydrogenase"/>
    <property type="match status" value="1"/>
</dbReference>
<comment type="function">
    <text evidence="7">Degrades oligopeptides.</text>
</comment>
<dbReference type="Gene3D" id="2.120.10.60">
    <property type="entry name" value="Tricorn protease N-terminal domain"/>
    <property type="match status" value="1"/>
</dbReference>
<dbReference type="SUPFAM" id="SSF69322">
    <property type="entry name" value="Tricorn protease domain 2"/>
    <property type="match status" value="1"/>
</dbReference>
<organism evidence="12 13">
    <name type="scientific">Lentzea tibetensis</name>
    <dbReference type="NCBI Taxonomy" id="2591470"/>
    <lineage>
        <taxon>Bacteria</taxon>
        <taxon>Bacillati</taxon>
        <taxon>Actinomycetota</taxon>
        <taxon>Actinomycetes</taxon>
        <taxon>Pseudonocardiales</taxon>
        <taxon>Pseudonocardiaceae</taxon>
        <taxon>Lentzea</taxon>
    </lineage>
</organism>
<evidence type="ECO:0000256" key="2">
    <source>
        <dbReference type="ARBA" id="ARBA00008524"/>
    </source>
</evidence>
<evidence type="ECO:0000256" key="3">
    <source>
        <dbReference type="ARBA" id="ARBA00022490"/>
    </source>
</evidence>
<evidence type="ECO:0000256" key="8">
    <source>
        <dbReference type="PIRSR" id="PIRSR036421-1"/>
    </source>
</evidence>
<gene>
    <name evidence="12" type="ORF">FKR81_27645</name>
</gene>
<dbReference type="SUPFAM" id="SSF50156">
    <property type="entry name" value="PDZ domain-like"/>
    <property type="match status" value="1"/>
</dbReference>
<dbReference type="PIRSF" id="PIRSF036421">
    <property type="entry name" value="Tricorn_protease"/>
    <property type="match status" value="1"/>
</dbReference>
<feature type="region of interest" description="Disordered" evidence="10">
    <location>
        <begin position="533"/>
        <end position="572"/>
    </location>
</feature>
<name>A0A563EN02_9PSEU</name>
<dbReference type="Pfam" id="PF26549">
    <property type="entry name" value="Tricorn_N"/>
    <property type="match status" value="1"/>
</dbReference>
<evidence type="ECO:0000256" key="6">
    <source>
        <dbReference type="ARBA" id="ARBA00022825"/>
    </source>
</evidence>
<feature type="domain" description="Tail specific protease" evidence="11">
    <location>
        <begin position="843"/>
        <end position="1049"/>
    </location>
</feature>
<dbReference type="OrthoDB" id="9758793at2"/>
<dbReference type="GO" id="GO:0005737">
    <property type="term" value="C:cytoplasm"/>
    <property type="evidence" value="ECO:0007669"/>
    <property type="project" value="UniProtKB-SubCell"/>
</dbReference>
<evidence type="ECO:0000256" key="5">
    <source>
        <dbReference type="ARBA" id="ARBA00022801"/>
    </source>
</evidence>
<evidence type="ECO:0000256" key="7">
    <source>
        <dbReference type="PIRNR" id="PIRNR036421"/>
    </source>
</evidence>
<keyword evidence="3 7" id="KW-0963">Cytoplasm</keyword>
<dbReference type="PANTHER" id="PTHR43253:SF1">
    <property type="entry name" value="TRICORN PROTEASE HOMOLOG 2-RELATED"/>
    <property type="match status" value="1"/>
</dbReference>
<reference evidence="12 13" key="1">
    <citation type="submission" date="2019-07" db="EMBL/GenBank/DDBJ databases">
        <title>Lentzea xizangensis sp. nov., isolated from Qinghai-Tibetan Plateau Soils.</title>
        <authorList>
            <person name="Huang J."/>
        </authorList>
    </citation>
    <scope>NUCLEOTIDE SEQUENCE [LARGE SCALE GENOMIC DNA]</scope>
    <source>
        <strain evidence="12 13">FXJ1.1311</strain>
    </source>
</reference>
<comment type="subcellular location">
    <subcellularLocation>
        <location evidence="1 7">Cytoplasm</location>
    </subcellularLocation>
</comment>
<comment type="caution">
    <text evidence="12">The sequence shown here is derived from an EMBL/GenBank/DDBJ whole genome shotgun (WGS) entry which is preliminary data.</text>
</comment>
<feature type="active site" description="Charge relay system" evidence="8">
    <location>
        <position position="1038"/>
    </location>
</feature>
<dbReference type="PANTHER" id="PTHR43253">
    <property type="entry name" value="TRICORN PROTEASE HOMOLOG 2-RELATED"/>
    <property type="match status" value="1"/>
</dbReference>
<dbReference type="InterPro" id="IPR029045">
    <property type="entry name" value="ClpP/crotonase-like_dom_sf"/>
</dbReference>
<comment type="similarity">
    <text evidence="2 7">Belongs to the peptidase S41B family.</text>
</comment>
<dbReference type="Pfam" id="PF14684">
    <property type="entry name" value="Tricorn_C1"/>
    <property type="match status" value="1"/>
</dbReference>